<feature type="compositionally biased region" description="Basic and acidic residues" evidence="3">
    <location>
        <begin position="1"/>
        <end position="12"/>
    </location>
</feature>
<keyword evidence="2" id="KW-0963">Cytoplasm</keyword>
<dbReference type="Gene3D" id="3.40.1280.10">
    <property type="match status" value="1"/>
</dbReference>
<dbReference type="CDD" id="cd18086">
    <property type="entry name" value="HsC9orf114-like"/>
    <property type="match status" value="1"/>
</dbReference>
<evidence type="ECO:0000256" key="3">
    <source>
        <dbReference type="SAM" id="MobiDB-lite"/>
    </source>
</evidence>
<protein>
    <submittedName>
        <fullName evidence="4">Uncharacterized protein</fullName>
    </submittedName>
</protein>
<dbReference type="SUPFAM" id="SSF75217">
    <property type="entry name" value="alpha/beta knot"/>
    <property type="match status" value="1"/>
</dbReference>
<dbReference type="InterPro" id="IPR003750">
    <property type="entry name" value="Put_MeTrfase-C9orf114-like"/>
</dbReference>
<feature type="non-terminal residue" evidence="4">
    <location>
        <position position="373"/>
    </location>
</feature>
<dbReference type="InterPro" id="IPR029026">
    <property type="entry name" value="tRNA_m1G_MTases_N"/>
</dbReference>
<evidence type="ECO:0000256" key="1">
    <source>
        <dbReference type="ARBA" id="ARBA00009841"/>
    </source>
</evidence>
<dbReference type="InterPro" id="IPR029028">
    <property type="entry name" value="Alpha/beta_knot_MTases"/>
</dbReference>
<accession>A0A023F7U0</accession>
<dbReference type="PANTHER" id="PTHR12150">
    <property type="entry name" value="CLASS IV SAM-BINDING METHYLTRANSFERASE-RELATED"/>
    <property type="match status" value="1"/>
</dbReference>
<organism evidence="4">
    <name type="scientific">Triatoma infestans</name>
    <name type="common">Assassin bug</name>
    <dbReference type="NCBI Taxonomy" id="30076"/>
    <lineage>
        <taxon>Eukaryota</taxon>
        <taxon>Metazoa</taxon>
        <taxon>Ecdysozoa</taxon>
        <taxon>Arthropoda</taxon>
        <taxon>Hexapoda</taxon>
        <taxon>Insecta</taxon>
        <taxon>Pterygota</taxon>
        <taxon>Neoptera</taxon>
        <taxon>Paraneoptera</taxon>
        <taxon>Hemiptera</taxon>
        <taxon>Heteroptera</taxon>
        <taxon>Panheteroptera</taxon>
        <taxon>Cimicomorpha</taxon>
        <taxon>Reduviidae</taxon>
        <taxon>Triatominae</taxon>
        <taxon>Triatoma</taxon>
    </lineage>
</organism>
<dbReference type="SUPFAM" id="SSF50249">
    <property type="entry name" value="Nucleic acid-binding proteins"/>
    <property type="match status" value="1"/>
</dbReference>
<evidence type="ECO:0000256" key="2">
    <source>
        <dbReference type="ARBA" id="ARBA00022490"/>
    </source>
</evidence>
<dbReference type="InterPro" id="IPR012340">
    <property type="entry name" value="NA-bd_OB-fold"/>
</dbReference>
<name>A0A023F7U0_TRIIF</name>
<sequence length="373" mass="42546">MPPVRKPTDWRKQHAMRKKRKSKEIEEYLKKNQELQQEIEKETYDKEIISEDINLSKNVKTISIALPGSILDTVQCTELQTYVVGQIARAACIYNVDEIVIFDDTCSSLDEKTSEEDGESNTWKNCEYFAKLLQYLECPQYLRKLLFPLDQDLRYVGLLNPVEAPHHFRSHQISIYREGVVVDKTNKNGQKSFAEIGLTTQVKLDKKLEPGTRVTVKLPPKNQGSHKLNGIVVTPLEPKIKLGYYWGYKVRLAASISDVFTHCPYKKGYNLTIGTSDKGVAINNVSFKKKKKLHLLIVFGGLKGLEFALESDKRIDVDDVTLLFDHYLNTCPNQGTRTIRTEEAVLISLAVITGKFFSESGMWISKQEYDESG</sequence>
<feature type="region of interest" description="Disordered" evidence="3">
    <location>
        <begin position="1"/>
        <end position="23"/>
    </location>
</feature>
<reference evidence="4" key="1">
    <citation type="journal article" date="2014" name="PLoS Negl. Trop. Dis.">
        <title>An updated insight into the Sialotranscriptome of Triatoma infestans: developmental stage and geographic variations.</title>
        <authorList>
            <person name="Schwarz A."/>
            <person name="Medrano-Mercado N."/>
            <person name="Schaub G.A."/>
            <person name="Struchiner C.J."/>
            <person name="Bargues M.D."/>
            <person name="Levy M.Z."/>
            <person name="Ribeiro J.M."/>
        </authorList>
    </citation>
    <scope>NUCLEOTIDE SEQUENCE</scope>
    <source>
        <strain evidence="4">Chile</strain>
        <tissue evidence="4">Salivary glands</tissue>
    </source>
</reference>
<dbReference type="InterPro" id="IPR004001">
    <property type="entry name" value="Actin_CS"/>
</dbReference>
<feature type="compositionally biased region" description="Basic residues" evidence="3">
    <location>
        <begin position="13"/>
        <end position="22"/>
    </location>
</feature>
<evidence type="ECO:0000313" key="4">
    <source>
        <dbReference type="EMBL" id="JAC17307.1"/>
    </source>
</evidence>
<dbReference type="Gene3D" id="2.40.50.140">
    <property type="entry name" value="Nucleic acid-binding proteins"/>
    <property type="match status" value="1"/>
</dbReference>
<dbReference type="PROSITE" id="PS00432">
    <property type="entry name" value="ACTINS_2"/>
    <property type="match status" value="1"/>
</dbReference>
<dbReference type="AlphaFoldDB" id="A0A023F7U0"/>
<dbReference type="EMBL" id="GBBI01001405">
    <property type="protein sequence ID" value="JAC17307.1"/>
    <property type="molecule type" value="mRNA"/>
</dbReference>
<comment type="similarity">
    <text evidence="1">Belongs to the class IV-like SAM-binding methyltransferase superfamily.</text>
</comment>
<dbReference type="Pfam" id="PF02598">
    <property type="entry name" value="Methyltrn_RNA_3"/>
    <property type="match status" value="1"/>
</dbReference>
<dbReference type="PANTHER" id="PTHR12150:SF13">
    <property type="entry name" value="METHYLTRANSFERASE C9ORF114-RELATED"/>
    <property type="match status" value="1"/>
</dbReference>
<proteinExistence type="evidence at transcript level"/>